<protein>
    <submittedName>
        <fullName evidence="1">Replication protein a 70 kDa dna-binding subunit b</fullName>
    </submittedName>
</protein>
<dbReference type="EMBL" id="MJEQ01004041">
    <property type="protein sequence ID" value="OIT21881.1"/>
    <property type="molecule type" value="Genomic_DNA"/>
</dbReference>
<accession>A0A1J6KRX1</accession>
<keyword evidence="2" id="KW-1185">Reference proteome</keyword>
<dbReference type="GO" id="GO:0003677">
    <property type="term" value="F:DNA binding"/>
    <property type="evidence" value="ECO:0007669"/>
    <property type="project" value="UniProtKB-KW"/>
</dbReference>
<dbReference type="STRING" id="49451.A0A1J6KRX1"/>
<keyword evidence="1" id="KW-0238">DNA-binding</keyword>
<gene>
    <name evidence="1" type="primary">RPA1B_5</name>
    <name evidence="1" type="ORF">A4A49_56875</name>
</gene>
<dbReference type="AlphaFoldDB" id="A0A1J6KRX1"/>
<evidence type="ECO:0000313" key="2">
    <source>
        <dbReference type="Proteomes" id="UP000187609"/>
    </source>
</evidence>
<dbReference type="Proteomes" id="UP000187609">
    <property type="component" value="Unassembled WGS sequence"/>
</dbReference>
<dbReference type="Gramene" id="OIT21881">
    <property type="protein sequence ID" value="OIT21881"/>
    <property type="gene ID" value="A4A49_56875"/>
</dbReference>
<dbReference type="OMA" id="TIWEEGI"/>
<dbReference type="Gene3D" id="2.40.50.140">
    <property type="entry name" value="Nucleic acid-binding proteins"/>
    <property type="match status" value="3"/>
</dbReference>
<comment type="caution">
    <text evidence="1">The sequence shown here is derived from an EMBL/GenBank/DDBJ whole genome shotgun (WGS) entry which is preliminary data.</text>
</comment>
<name>A0A1J6KRX1_NICAT</name>
<dbReference type="SMR" id="A0A1J6KRX1"/>
<organism evidence="1 2">
    <name type="scientific">Nicotiana attenuata</name>
    <name type="common">Coyote tobacco</name>
    <dbReference type="NCBI Taxonomy" id="49451"/>
    <lineage>
        <taxon>Eukaryota</taxon>
        <taxon>Viridiplantae</taxon>
        <taxon>Streptophyta</taxon>
        <taxon>Embryophyta</taxon>
        <taxon>Tracheophyta</taxon>
        <taxon>Spermatophyta</taxon>
        <taxon>Magnoliopsida</taxon>
        <taxon>eudicotyledons</taxon>
        <taxon>Gunneridae</taxon>
        <taxon>Pentapetalae</taxon>
        <taxon>asterids</taxon>
        <taxon>lamiids</taxon>
        <taxon>Solanales</taxon>
        <taxon>Solanaceae</taxon>
        <taxon>Nicotianoideae</taxon>
        <taxon>Nicotianeae</taxon>
        <taxon>Nicotiana</taxon>
    </lineage>
</organism>
<sequence length="394" mass="45330">MAERLGICAITPTTPNWTCKVQVVDICRPGESSDRKIKYLNMIFQDEQEDQIKAIIYGDDIPNYEKIFRLFHTYLITGARIQLPNLRYEKSLHTFEWVIDKKTIIDPIDKDNSDEEELPPPTKLTVTSFRDIKDQASRSIKNPTKNVEHNVLAIVVKCFPPRYVASLQKRLQELIIIDTRKQTFTFTIWEEGIIEDEGKKLLGQFQEYPIILARRTGVSKYNGTSLTTRFNTTIQINPPYQQCLQLRKWIVENKEMLASFIVRSTFTSGSLISIPVDEEIVSIANVQSHQDGHTFFIEAKISLPSDLKCFYVLICPNCGQEVRSPVRREIHCMNCNQQNMLTPRCRFDVNLQDTCGSIFGMVMGKEGEKILSLTAEEVYERASVNNESLQMQDV</sequence>
<dbReference type="SUPFAM" id="SSF50249">
    <property type="entry name" value="Nucleic acid-binding proteins"/>
    <property type="match status" value="3"/>
</dbReference>
<dbReference type="PANTHER" id="PTHR47910:SF2">
    <property type="entry name" value="RIBULOSE BISPHOSPHATE CARBOXYLASE LARGE CHAIN, CATALYTIC DOMAIN-CONTAINING PROTEIN"/>
    <property type="match status" value="1"/>
</dbReference>
<dbReference type="PANTHER" id="PTHR47910">
    <property type="entry name" value="RIBULOSE BISPHOSPHATE CARBOXYLASE LARGE CHAIN, CATALYTIC DOMAIN-CONTAINING PROTEIN"/>
    <property type="match status" value="1"/>
</dbReference>
<dbReference type="InterPro" id="IPR012340">
    <property type="entry name" value="NA-bd_OB-fold"/>
</dbReference>
<reference evidence="1" key="1">
    <citation type="submission" date="2016-11" db="EMBL/GenBank/DDBJ databases">
        <title>The genome of Nicotiana attenuata.</title>
        <authorList>
            <person name="Xu S."/>
            <person name="Brockmoeller T."/>
            <person name="Gaquerel E."/>
            <person name="Navarro A."/>
            <person name="Kuhl H."/>
            <person name="Gase K."/>
            <person name="Ling Z."/>
            <person name="Zhou W."/>
            <person name="Kreitzer C."/>
            <person name="Stanke M."/>
            <person name="Tang H."/>
            <person name="Lyons E."/>
            <person name="Pandey P."/>
            <person name="Pandey S.P."/>
            <person name="Timmermann B."/>
            <person name="Baldwin I.T."/>
        </authorList>
    </citation>
    <scope>NUCLEOTIDE SEQUENCE [LARGE SCALE GENOMIC DNA]</scope>
    <source>
        <strain evidence="1">UT</strain>
    </source>
</reference>
<proteinExistence type="predicted"/>
<evidence type="ECO:0000313" key="1">
    <source>
        <dbReference type="EMBL" id="OIT21881.1"/>
    </source>
</evidence>